<dbReference type="Proteomes" id="UP001162992">
    <property type="component" value="Chromosome 13"/>
</dbReference>
<reference evidence="2" key="1">
    <citation type="journal article" date="2024" name="Proc. Natl. Acad. Sci. U.S.A.">
        <title>Extraordinary preservation of gene collinearity over three hundred million years revealed in homosporous lycophytes.</title>
        <authorList>
            <person name="Li C."/>
            <person name="Wickell D."/>
            <person name="Kuo L.Y."/>
            <person name="Chen X."/>
            <person name="Nie B."/>
            <person name="Liao X."/>
            <person name="Peng D."/>
            <person name="Ji J."/>
            <person name="Jenkins J."/>
            <person name="Williams M."/>
            <person name="Shu S."/>
            <person name="Plott C."/>
            <person name="Barry K."/>
            <person name="Rajasekar S."/>
            <person name="Grimwood J."/>
            <person name="Han X."/>
            <person name="Sun S."/>
            <person name="Hou Z."/>
            <person name="He W."/>
            <person name="Dai G."/>
            <person name="Sun C."/>
            <person name="Schmutz J."/>
            <person name="Leebens-Mack J.H."/>
            <person name="Li F.W."/>
            <person name="Wang L."/>
        </authorList>
    </citation>
    <scope>NUCLEOTIDE SEQUENCE [LARGE SCALE GENOMIC DNA]</scope>
    <source>
        <strain evidence="2">cv. PW_Plant_1</strain>
    </source>
</reference>
<evidence type="ECO:0000313" key="2">
    <source>
        <dbReference type="Proteomes" id="UP001162992"/>
    </source>
</evidence>
<dbReference type="EMBL" id="CM055104">
    <property type="protein sequence ID" value="KAJ7532745.1"/>
    <property type="molecule type" value="Genomic_DNA"/>
</dbReference>
<gene>
    <name evidence="1" type="ORF">O6H91_13G017800</name>
</gene>
<protein>
    <submittedName>
        <fullName evidence="1">Uncharacterized protein</fullName>
    </submittedName>
</protein>
<evidence type="ECO:0000313" key="1">
    <source>
        <dbReference type="EMBL" id="KAJ7532745.1"/>
    </source>
</evidence>
<proteinExistence type="predicted"/>
<accession>A0ACC2BST7</accession>
<keyword evidence="2" id="KW-1185">Reference proteome</keyword>
<organism evidence="1 2">
    <name type="scientific">Diphasiastrum complanatum</name>
    <name type="common">Issler's clubmoss</name>
    <name type="synonym">Lycopodium complanatum</name>
    <dbReference type="NCBI Taxonomy" id="34168"/>
    <lineage>
        <taxon>Eukaryota</taxon>
        <taxon>Viridiplantae</taxon>
        <taxon>Streptophyta</taxon>
        <taxon>Embryophyta</taxon>
        <taxon>Tracheophyta</taxon>
        <taxon>Lycopodiopsida</taxon>
        <taxon>Lycopodiales</taxon>
        <taxon>Lycopodiaceae</taxon>
        <taxon>Lycopodioideae</taxon>
        <taxon>Diphasiastrum</taxon>
    </lineage>
</organism>
<comment type="caution">
    <text evidence="1">The sequence shown here is derived from an EMBL/GenBank/DDBJ whole genome shotgun (WGS) entry which is preliminary data.</text>
</comment>
<name>A0ACC2BST7_DIPCM</name>
<sequence length="265" mass="29150">MDEDMWLCRICTYLNDGLSRICLMCNHPGSWLLSDQSDVYAADAYNESAERIGRLRFFVCSIPGLISSALSGALTCMLVIVGAFSGAIIGAIAGQVTDGGFIRGIGLGAVTGTLLIVEVQEALWASWNSDQGASRTSMAELLEDILSGRFIREHVGPAMLRSHRWQVINFDDMIHEELYEILGSDEGGAKGASEHSLKNLPCHIVPEDGTLDTMGEKICCPICLQALEHGETARRLPRCQHAFHMDCVDKWLIRHRSCPICRQII</sequence>